<dbReference type="Proteomes" id="UP000076078">
    <property type="component" value="Unassembled WGS sequence"/>
</dbReference>
<dbReference type="EMBL" id="LODT01000028">
    <property type="protein sequence ID" value="KYQ93274.1"/>
    <property type="molecule type" value="Genomic_DNA"/>
</dbReference>
<evidence type="ECO:0000313" key="2">
    <source>
        <dbReference type="EMBL" id="KYQ93274.1"/>
    </source>
</evidence>
<accession>A0A151ZHD5</accession>
<dbReference type="AlphaFoldDB" id="A0A151ZHD5"/>
<evidence type="ECO:0000256" key="1">
    <source>
        <dbReference type="SAM" id="MobiDB-lite"/>
    </source>
</evidence>
<organism evidence="2 3">
    <name type="scientific">Tieghemostelium lacteum</name>
    <name type="common">Slime mold</name>
    <name type="synonym">Dictyostelium lacteum</name>
    <dbReference type="NCBI Taxonomy" id="361077"/>
    <lineage>
        <taxon>Eukaryota</taxon>
        <taxon>Amoebozoa</taxon>
        <taxon>Evosea</taxon>
        <taxon>Eumycetozoa</taxon>
        <taxon>Dictyostelia</taxon>
        <taxon>Dictyosteliales</taxon>
        <taxon>Raperosteliaceae</taxon>
        <taxon>Tieghemostelium</taxon>
    </lineage>
</organism>
<protein>
    <submittedName>
        <fullName evidence="2">Uncharacterized protein</fullName>
    </submittedName>
</protein>
<evidence type="ECO:0000313" key="3">
    <source>
        <dbReference type="Proteomes" id="UP000076078"/>
    </source>
</evidence>
<keyword evidence="3" id="KW-1185">Reference proteome</keyword>
<sequence length="80" mass="8619">MEETVMFPTNNVDLLSEDSIIPSVFSISLSAFADSSVLLLSPNNSSSDLTLPNTNNSSTTKNNQIDDDNNKCFVITSSES</sequence>
<proteinExistence type="predicted"/>
<reference evidence="2 3" key="1">
    <citation type="submission" date="2015-12" db="EMBL/GenBank/DDBJ databases">
        <title>Dictyostelia acquired genes for synthesis and detection of signals that induce cell-type specialization by lateral gene transfer from prokaryotes.</title>
        <authorList>
            <person name="Gloeckner G."/>
            <person name="Schaap P."/>
        </authorList>
    </citation>
    <scope>NUCLEOTIDE SEQUENCE [LARGE SCALE GENOMIC DNA]</scope>
    <source>
        <strain evidence="2 3">TK</strain>
    </source>
</reference>
<feature type="compositionally biased region" description="Low complexity" evidence="1">
    <location>
        <begin position="43"/>
        <end position="63"/>
    </location>
</feature>
<gene>
    <name evidence="2" type="ORF">DLAC_05933</name>
</gene>
<dbReference type="InParanoid" id="A0A151ZHD5"/>
<comment type="caution">
    <text evidence="2">The sequence shown here is derived from an EMBL/GenBank/DDBJ whole genome shotgun (WGS) entry which is preliminary data.</text>
</comment>
<feature type="region of interest" description="Disordered" evidence="1">
    <location>
        <begin position="43"/>
        <end position="70"/>
    </location>
</feature>
<name>A0A151ZHD5_TIELA</name>